<accession>A0A1Y2C4R3</accession>
<gene>
    <name evidence="1" type="ORF">BCR33DRAFT_718635</name>
</gene>
<protein>
    <submittedName>
        <fullName evidence="1">Uncharacterized protein</fullName>
    </submittedName>
</protein>
<evidence type="ECO:0000313" key="2">
    <source>
        <dbReference type="Proteomes" id="UP000193642"/>
    </source>
</evidence>
<name>A0A1Y2C4R3_9FUNG</name>
<proteinExistence type="predicted"/>
<dbReference type="AlphaFoldDB" id="A0A1Y2C4R3"/>
<keyword evidence="2" id="KW-1185">Reference proteome</keyword>
<sequence length="105" mass="12160">MMYVASSCIQAFTEWKSDCARNRQQRSIVSFEGLFFAHFDTHAKVELSLQSSQNLPNAWMTVLCWMSNTSGRFGGVRKGSREIREWQKSSVTAQHNQYNQHIIIK</sequence>
<organism evidence="1 2">
    <name type="scientific">Rhizoclosmatium globosum</name>
    <dbReference type="NCBI Taxonomy" id="329046"/>
    <lineage>
        <taxon>Eukaryota</taxon>
        <taxon>Fungi</taxon>
        <taxon>Fungi incertae sedis</taxon>
        <taxon>Chytridiomycota</taxon>
        <taxon>Chytridiomycota incertae sedis</taxon>
        <taxon>Chytridiomycetes</taxon>
        <taxon>Chytridiales</taxon>
        <taxon>Chytriomycetaceae</taxon>
        <taxon>Rhizoclosmatium</taxon>
    </lineage>
</organism>
<evidence type="ECO:0000313" key="1">
    <source>
        <dbReference type="EMBL" id="ORY42001.1"/>
    </source>
</evidence>
<comment type="caution">
    <text evidence="1">The sequence shown here is derived from an EMBL/GenBank/DDBJ whole genome shotgun (WGS) entry which is preliminary data.</text>
</comment>
<dbReference type="EMBL" id="MCGO01000030">
    <property type="protein sequence ID" value="ORY42001.1"/>
    <property type="molecule type" value="Genomic_DNA"/>
</dbReference>
<dbReference type="Proteomes" id="UP000193642">
    <property type="component" value="Unassembled WGS sequence"/>
</dbReference>
<reference evidence="1 2" key="1">
    <citation type="submission" date="2016-07" db="EMBL/GenBank/DDBJ databases">
        <title>Pervasive Adenine N6-methylation of Active Genes in Fungi.</title>
        <authorList>
            <consortium name="DOE Joint Genome Institute"/>
            <person name="Mondo S.J."/>
            <person name="Dannebaum R.O."/>
            <person name="Kuo R.C."/>
            <person name="Labutti K."/>
            <person name="Haridas S."/>
            <person name="Kuo A."/>
            <person name="Salamov A."/>
            <person name="Ahrendt S.R."/>
            <person name="Lipzen A."/>
            <person name="Sullivan W."/>
            <person name="Andreopoulos W.B."/>
            <person name="Clum A."/>
            <person name="Lindquist E."/>
            <person name="Daum C."/>
            <person name="Ramamoorthy G.K."/>
            <person name="Gryganskyi A."/>
            <person name="Culley D."/>
            <person name="Magnuson J.K."/>
            <person name="James T.Y."/>
            <person name="O'Malley M.A."/>
            <person name="Stajich J.E."/>
            <person name="Spatafora J.W."/>
            <person name="Visel A."/>
            <person name="Grigoriev I.V."/>
        </authorList>
    </citation>
    <scope>NUCLEOTIDE SEQUENCE [LARGE SCALE GENOMIC DNA]</scope>
    <source>
        <strain evidence="1 2">JEL800</strain>
    </source>
</reference>